<name>A0AAJ5Z7S2_9BASI</name>
<dbReference type="GO" id="GO:0005743">
    <property type="term" value="C:mitochondrial inner membrane"/>
    <property type="evidence" value="ECO:0007669"/>
    <property type="project" value="UniProtKB-SubCell"/>
</dbReference>
<comment type="subcellular location">
    <subcellularLocation>
        <location evidence="1">Mitochondrion inner membrane</location>
        <topology evidence="1">Multi-pass membrane protein</topology>
    </subcellularLocation>
</comment>
<keyword evidence="9 10" id="KW-0472">Membrane</keyword>
<dbReference type="PANTHER" id="PTHR46356:SF1">
    <property type="entry name" value="MITOCHONDRIAL 2-OXODICARBOXYLATE CARRIER"/>
    <property type="match status" value="1"/>
</dbReference>
<evidence type="ECO:0000256" key="7">
    <source>
        <dbReference type="ARBA" id="ARBA00022989"/>
    </source>
</evidence>
<dbReference type="Proteomes" id="UP001217582">
    <property type="component" value="Chromosome 5"/>
</dbReference>
<organism evidence="13 14">
    <name type="scientific">Malassezia arunalokei</name>
    <dbReference type="NCBI Taxonomy" id="1514897"/>
    <lineage>
        <taxon>Eukaryota</taxon>
        <taxon>Fungi</taxon>
        <taxon>Dikarya</taxon>
        <taxon>Basidiomycota</taxon>
        <taxon>Ustilaginomycotina</taxon>
        <taxon>Malasseziomycetes</taxon>
        <taxon>Malasseziales</taxon>
        <taxon>Malasseziaceae</taxon>
        <taxon>Malassezia</taxon>
    </lineage>
</organism>
<dbReference type="AlphaFoldDB" id="A0AAJ5Z7S2"/>
<evidence type="ECO:0000256" key="5">
    <source>
        <dbReference type="ARBA" id="ARBA00022737"/>
    </source>
</evidence>
<feature type="repeat" description="Solcar" evidence="10">
    <location>
        <begin position="107"/>
        <end position="193"/>
    </location>
</feature>
<feature type="transmembrane region" description="Helical" evidence="12">
    <location>
        <begin position="269"/>
        <end position="291"/>
    </location>
</feature>
<keyword evidence="6" id="KW-0999">Mitochondrion inner membrane</keyword>
<dbReference type="InterPro" id="IPR018108">
    <property type="entry name" value="MCP_transmembrane"/>
</dbReference>
<dbReference type="PROSITE" id="PS50920">
    <property type="entry name" value="SOLCAR"/>
    <property type="match status" value="3"/>
</dbReference>
<evidence type="ECO:0000256" key="3">
    <source>
        <dbReference type="ARBA" id="ARBA00022448"/>
    </source>
</evidence>
<evidence type="ECO:0000256" key="1">
    <source>
        <dbReference type="ARBA" id="ARBA00004448"/>
    </source>
</evidence>
<evidence type="ECO:0000256" key="8">
    <source>
        <dbReference type="ARBA" id="ARBA00023128"/>
    </source>
</evidence>
<comment type="similarity">
    <text evidence="2 11">Belongs to the mitochondrial carrier (TC 2.A.29) family.</text>
</comment>
<evidence type="ECO:0000256" key="2">
    <source>
        <dbReference type="ARBA" id="ARBA00006375"/>
    </source>
</evidence>
<evidence type="ECO:0000256" key="6">
    <source>
        <dbReference type="ARBA" id="ARBA00022792"/>
    </source>
</evidence>
<protein>
    <recommendedName>
        <fullName evidence="15">Mitochondrial carrier</fullName>
    </recommendedName>
</protein>
<dbReference type="SUPFAM" id="SSF103506">
    <property type="entry name" value="Mitochondrial carrier"/>
    <property type="match status" value="1"/>
</dbReference>
<dbReference type="GO" id="GO:0055085">
    <property type="term" value="P:transmembrane transport"/>
    <property type="evidence" value="ECO:0007669"/>
    <property type="project" value="InterPro"/>
</dbReference>
<evidence type="ECO:0000256" key="9">
    <source>
        <dbReference type="ARBA" id="ARBA00023136"/>
    </source>
</evidence>
<dbReference type="Gene3D" id="1.50.40.10">
    <property type="entry name" value="Mitochondrial carrier domain"/>
    <property type="match status" value="1"/>
</dbReference>
<evidence type="ECO:0000256" key="10">
    <source>
        <dbReference type="PROSITE-ProRule" id="PRU00282"/>
    </source>
</evidence>
<keyword evidence="3 11" id="KW-0813">Transport</keyword>
<dbReference type="InterPro" id="IPR023395">
    <property type="entry name" value="MCP_dom_sf"/>
</dbReference>
<evidence type="ECO:0000256" key="4">
    <source>
        <dbReference type="ARBA" id="ARBA00022692"/>
    </source>
</evidence>
<feature type="repeat" description="Solcar" evidence="10">
    <location>
        <begin position="12"/>
        <end position="100"/>
    </location>
</feature>
<feature type="transmembrane region" description="Helical" evidence="12">
    <location>
        <begin position="15"/>
        <end position="35"/>
    </location>
</feature>
<keyword evidence="7 12" id="KW-1133">Transmembrane helix</keyword>
<evidence type="ECO:0000256" key="11">
    <source>
        <dbReference type="RuleBase" id="RU000488"/>
    </source>
</evidence>
<accession>A0AAJ5Z7S2</accession>
<proteinExistence type="inferred from homology"/>
<dbReference type="PANTHER" id="PTHR46356">
    <property type="entry name" value="MITOCHONDRIAL 2-OXODICARBOXYLATE CARRIER"/>
    <property type="match status" value="1"/>
</dbReference>
<dbReference type="Pfam" id="PF00153">
    <property type="entry name" value="Mito_carr"/>
    <property type="match status" value="3"/>
</dbReference>
<keyword evidence="14" id="KW-1185">Reference proteome</keyword>
<keyword evidence="5" id="KW-0677">Repeat</keyword>
<keyword evidence="4 10" id="KW-0812">Transmembrane</keyword>
<gene>
    <name evidence="13" type="ORF">MARU1_002819</name>
</gene>
<evidence type="ECO:0000256" key="12">
    <source>
        <dbReference type="SAM" id="Phobius"/>
    </source>
</evidence>
<keyword evidence="8" id="KW-0496">Mitochondrion</keyword>
<dbReference type="PRINTS" id="PR00926">
    <property type="entry name" value="MITOCARRIER"/>
</dbReference>
<evidence type="ECO:0000313" key="14">
    <source>
        <dbReference type="Proteomes" id="UP001217582"/>
    </source>
</evidence>
<evidence type="ECO:0008006" key="15">
    <source>
        <dbReference type="Google" id="ProtNLM"/>
    </source>
</evidence>
<evidence type="ECO:0000313" key="13">
    <source>
        <dbReference type="EMBL" id="WFD16776.1"/>
    </source>
</evidence>
<dbReference type="InterPro" id="IPR051752">
    <property type="entry name" value="Mito_2-oxodicarb_carrier"/>
</dbReference>
<reference evidence="13 14" key="1">
    <citation type="submission" date="2023-03" db="EMBL/GenBank/DDBJ databases">
        <title>Mating type loci evolution in Malassezia.</title>
        <authorList>
            <person name="Coelho M.A."/>
        </authorList>
    </citation>
    <scope>NUCLEOTIDE SEQUENCE [LARGE SCALE GENOMIC DNA]</scope>
    <source>
        <strain evidence="13 14">CBS 13387</strain>
    </source>
</reference>
<dbReference type="EMBL" id="CP119920">
    <property type="protein sequence ID" value="WFD16776.1"/>
    <property type="molecule type" value="Genomic_DNA"/>
</dbReference>
<sequence>MTTTATPPPVPLPTYYTLGAGAVAGIIELACLYPLDVVKTRLQLQRQARSDAPRGIARMLVSIVRQEGLATLYRGIAPLLLLEAPKRALKFGANDAWGKAMRPVVRHQRLRAVVTGCLAGATESLMVVPFELVKVRLQDRAQRSLYRGPMDVVRHIVRQDGYVGLYRGLPATMIRHVMWNGGYFGSIPAIQARLPRATSKSERLRNSLVSGTLGGFIGTVLNTPLDVVKTRIQNASTYSGGTLVQLGRILRQEGAGALYKGFWPKVVRLAPGGGLMLLVVDAITSYVRVWLGPPYYT</sequence>
<dbReference type="InterPro" id="IPR002067">
    <property type="entry name" value="MCP"/>
</dbReference>
<feature type="repeat" description="Solcar" evidence="10">
    <location>
        <begin position="202"/>
        <end position="286"/>
    </location>
</feature>